<feature type="compositionally biased region" description="Basic and acidic residues" evidence="1">
    <location>
        <begin position="584"/>
        <end position="595"/>
    </location>
</feature>
<evidence type="ECO:0008006" key="5">
    <source>
        <dbReference type="Google" id="ProtNLM"/>
    </source>
</evidence>
<accession>K0RCG0</accession>
<evidence type="ECO:0000313" key="4">
    <source>
        <dbReference type="Proteomes" id="UP000266841"/>
    </source>
</evidence>
<dbReference type="OrthoDB" id="203830at2759"/>
<feature type="region of interest" description="Disordered" evidence="1">
    <location>
        <begin position="570"/>
        <end position="605"/>
    </location>
</feature>
<dbReference type="Proteomes" id="UP000266841">
    <property type="component" value="Unassembled WGS sequence"/>
</dbReference>
<dbReference type="PANTHER" id="PTHR18966">
    <property type="entry name" value="IONOTROPIC GLUTAMATE RECEPTOR"/>
    <property type="match status" value="1"/>
</dbReference>
<keyword evidence="2" id="KW-0472">Membrane</keyword>
<proteinExistence type="predicted"/>
<name>K0RCG0_THAOC</name>
<feature type="compositionally biased region" description="Basic and acidic residues" evidence="1">
    <location>
        <begin position="544"/>
        <end position="554"/>
    </location>
</feature>
<sequence length="605" mass="67745">VDLFYSYSTCNGTADDWLKVEEQQRALGGIDLVVNVPTYLFPMLYKRDNVTDEVLTSTGYEYFNNNIPYEGVYPAYFERIRKMSNGDIKSITFMLSTHVSKAAKLAHPSSSFTAAVSDIQHGLADMSNGVSLSWKPARVALLVLTAGQCNQPFWVTAQRLKMTSFTIPITYDRSVLVIPRPGKSDTLKDQVVKVLEPFSYGLWGLLVTSIFITALLSVWFKDKTIDMTRPRPSSVQNRRVAFRNYSGGAAPGVKRRSNAYLRLLVDEFISKGLFFFGAGVEQDENSRYGISSCRIMSCFAVNMPNLCPYLSLPLKTMLFGFGFLILIAVSAYVANLAAFLTKTSQESVLTMTQAVRTGTRICAHPAIREELELQWTDANFYFHSKGNEFNGVLQDYDDGKCGVLIIGLEDTSMDTTFLNKMCEKDLVFTESLAAETPVAFPIRADLASGFSYWMIQGEREGWSIQSSKDLFPQESTCNAFFDPEDAAEVDDFTRISIKNMFLPLVVFALSILIAIILQVVHIIKTRRGEESNLGRHSTLSLTTETRRPSKFDSVKSKGFTPFSVDNSVLNLRRRGTTNDDDSNEVQHHEQRKPEDVAADVESAEE</sequence>
<organism evidence="3 4">
    <name type="scientific">Thalassiosira oceanica</name>
    <name type="common">Marine diatom</name>
    <dbReference type="NCBI Taxonomy" id="159749"/>
    <lineage>
        <taxon>Eukaryota</taxon>
        <taxon>Sar</taxon>
        <taxon>Stramenopiles</taxon>
        <taxon>Ochrophyta</taxon>
        <taxon>Bacillariophyta</taxon>
        <taxon>Coscinodiscophyceae</taxon>
        <taxon>Thalassiosirophycidae</taxon>
        <taxon>Thalassiosirales</taxon>
        <taxon>Thalassiosiraceae</taxon>
        <taxon>Thalassiosira</taxon>
    </lineage>
</organism>
<gene>
    <name evidence="3" type="ORF">THAOC_34592</name>
</gene>
<feature type="transmembrane region" description="Helical" evidence="2">
    <location>
        <begin position="318"/>
        <end position="340"/>
    </location>
</feature>
<evidence type="ECO:0000313" key="3">
    <source>
        <dbReference type="EMBL" id="EJK46726.1"/>
    </source>
</evidence>
<evidence type="ECO:0000256" key="1">
    <source>
        <dbReference type="SAM" id="MobiDB-lite"/>
    </source>
</evidence>
<dbReference type="OMA" id="YSYSTCN"/>
<feature type="transmembrane region" description="Helical" evidence="2">
    <location>
        <begin position="500"/>
        <end position="523"/>
    </location>
</feature>
<comment type="caution">
    <text evidence="3">The sequence shown here is derived from an EMBL/GenBank/DDBJ whole genome shotgun (WGS) entry which is preliminary data.</text>
</comment>
<dbReference type="Gene3D" id="1.10.287.70">
    <property type="match status" value="1"/>
</dbReference>
<evidence type="ECO:0000256" key="2">
    <source>
        <dbReference type="SAM" id="Phobius"/>
    </source>
</evidence>
<feature type="transmembrane region" description="Helical" evidence="2">
    <location>
        <begin position="200"/>
        <end position="220"/>
    </location>
</feature>
<keyword evidence="4" id="KW-1185">Reference proteome</keyword>
<feature type="region of interest" description="Disordered" evidence="1">
    <location>
        <begin position="533"/>
        <end position="554"/>
    </location>
</feature>
<protein>
    <recommendedName>
        <fullName evidence="5">Ionotropic glutamate receptor C-terminal domain-containing protein</fullName>
    </recommendedName>
</protein>
<dbReference type="AlphaFoldDB" id="K0RCG0"/>
<keyword evidence="2" id="KW-1133">Transmembrane helix</keyword>
<feature type="non-terminal residue" evidence="3">
    <location>
        <position position="1"/>
    </location>
</feature>
<dbReference type="InterPro" id="IPR015683">
    <property type="entry name" value="Ionotropic_Glu_rcpt"/>
</dbReference>
<keyword evidence="2" id="KW-0812">Transmembrane</keyword>
<reference evidence="3 4" key="1">
    <citation type="journal article" date="2012" name="Genome Biol.">
        <title>Genome and low-iron response of an oceanic diatom adapted to chronic iron limitation.</title>
        <authorList>
            <person name="Lommer M."/>
            <person name="Specht M."/>
            <person name="Roy A.S."/>
            <person name="Kraemer L."/>
            <person name="Andreson R."/>
            <person name="Gutowska M.A."/>
            <person name="Wolf J."/>
            <person name="Bergner S.V."/>
            <person name="Schilhabel M.B."/>
            <person name="Klostermeier U.C."/>
            <person name="Beiko R.G."/>
            <person name="Rosenstiel P."/>
            <person name="Hippler M."/>
            <person name="Laroche J."/>
        </authorList>
    </citation>
    <scope>NUCLEOTIDE SEQUENCE [LARGE SCALE GENOMIC DNA]</scope>
    <source>
        <strain evidence="3 4">CCMP1005</strain>
    </source>
</reference>
<feature type="compositionally biased region" description="Polar residues" evidence="1">
    <location>
        <begin position="534"/>
        <end position="543"/>
    </location>
</feature>
<feature type="compositionally biased region" description="Acidic residues" evidence="1">
    <location>
        <begin position="596"/>
        <end position="605"/>
    </location>
</feature>
<dbReference type="EMBL" id="AGNL01047577">
    <property type="protein sequence ID" value="EJK46726.1"/>
    <property type="molecule type" value="Genomic_DNA"/>
</dbReference>